<reference evidence="1 2" key="1">
    <citation type="submission" date="2019-01" db="EMBL/GenBank/DDBJ databases">
        <title>Nocardioides guangzhouensis sp. nov., an actinobacterium isolated from soil.</title>
        <authorList>
            <person name="Fu Y."/>
            <person name="Cai Y."/>
            <person name="Lin Z."/>
            <person name="Chen P."/>
        </authorList>
    </citation>
    <scope>NUCLEOTIDE SEQUENCE [LARGE SCALE GENOMIC DNA]</scope>
    <source>
        <strain evidence="1 2">130</strain>
    </source>
</reference>
<dbReference type="AlphaFoldDB" id="A0A4Q4ZGQ7"/>
<dbReference type="Proteomes" id="UP000295198">
    <property type="component" value="Unassembled WGS sequence"/>
</dbReference>
<dbReference type="EMBL" id="SDKM01000010">
    <property type="protein sequence ID" value="RYP86651.1"/>
    <property type="molecule type" value="Genomic_DNA"/>
</dbReference>
<proteinExistence type="predicted"/>
<accession>A0A4Q4ZGQ7</accession>
<dbReference type="RefSeq" id="WP_134716088.1">
    <property type="nucleotide sequence ID" value="NZ_SDKM01000010.1"/>
</dbReference>
<gene>
    <name evidence="1" type="ORF">EKO23_08220</name>
</gene>
<comment type="caution">
    <text evidence="1">The sequence shown here is derived from an EMBL/GenBank/DDBJ whole genome shotgun (WGS) entry which is preliminary data.</text>
</comment>
<protein>
    <submittedName>
        <fullName evidence="1">Uncharacterized protein</fullName>
    </submittedName>
</protein>
<sequence>MTSLVVDGSSPGCRTAARELRRLEARTAAVAEHLASVRTTSGGSWRGAAGESFRAQVRSALVLADDQVARLRLVGPALRVLASRLDGVQAMMDEARRTARAGGVPVAGDALPHAADVRPEQGEALARATAIVARARDREAQAQADWLAVLDDAFPPLEVSRLDHPVPAMVRDNVRTWPDLTGADRALDFELPVALPLLPPALRRPFVGYTDVLRPAITATTGQIEDDLERDDLSLLERVGRGSLVGATTAVGAVGAIALCARISATRRSAPVCGKVGAWVGTKAGRKALEVADAH</sequence>
<organism evidence="1 2">
    <name type="scientific">Nocardioides guangzhouensis</name>
    <dbReference type="NCBI Taxonomy" id="2497878"/>
    <lineage>
        <taxon>Bacteria</taxon>
        <taxon>Bacillati</taxon>
        <taxon>Actinomycetota</taxon>
        <taxon>Actinomycetes</taxon>
        <taxon>Propionibacteriales</taxon>
        <taxon>Nocardioidaceae</taxon>
        <taxon>Nocardioides</taxon>
    </lineage>
</organism>
<keyword evidence="2" id="KW-1185">Reference proteome</keyword>
<evidence type="ECO:0000313" key="2">
    <source>
        <dbReference type="Proteomes" id="UP000295198"/>
    </source>
</evidence>
<evidence type="ECO:0000313" key="1">
    <source>
        <dbReference type="EMBL" id="RYP86651.1"/>
    </source>
</evidence>
<name>A0A4Q4ZGQ7_9ACTN</name>